<feature type="compositionally biased region" description="Pro residues" evidence="4">
    <location>
        <begin position="684"/>
        <end position="699"/>
    </location>
</feature>
<dbReference type="InterPro" id="IPR013000">
    <property type="entry name" value="Ribosomal_uL4_euk/arc_CS"/>
</dbReference>
<dbReference type="GO" id="GO:1990904">
    <property type="term" value="C:ribonucleoprotein complex"/>
    <property type="evidence" value="ECO:0007669"/>
    <property type="project" value="UniProtKB-KW"/>
</dbReference>
<feature type="region of interest" description="Disordered" evidence="4">
    <location>
        <begin position="397"/>
        <end position="416"/>
    </location>
</feature>
<evidence type="ECO:0000256" key="2">
    <source>
        <dbReference type="ARBA" id="ARBA00022980"/>
    </source>
</evidence>
<proteinExistence type="inferred from homology"/>
<feature type="domain" description="Large ribosomal subunit protein uL4 C-terminal" evidence="5">
    <location>
        <begin position="1158"/>
        <end position="1228"/>
    </location>
</feature>
<comment type="similarity">
    <text evidence="1">Belongs to the universal ribosomal protein uL4 family.</text>
</comment>
<keyword evidence="3" id="KW-0687">Ribonucleoprotein</keyword>
<dbReference type="Gene3D" id="3.40.1370.10">
    <property type="match status" value="1"/>
</dbReference>
<dbReference type="Proteomes" id="UP000320333">
    <property type="component" value="Unassembled WGS sequence"/>
</dbReference>
<feature type="region of interest" description="Disordered" evidence="4">
    <location>
        <begin position="94"/>
        <end position="122"/>
    </location>
</feature>
<keyword evidence="2" id="KW-0689">Ribosomal protein</keyword>
<evidence type="ECO:0000313" key="6">
    <source>
        <dbReference type="EMBL" id="TPX76346.1"/>
    </source>
</evidence>
<feature type="region of interest" description="Disordered" evidence="4">
    <location>
        <begin position="234"/>
        <end position="290"/>
    </location>
</feature>
<dbReference type="GO" id="GO:0005840">
    <property type="term" value="C:ribosome"/>
    <property type="evidence" value="ECO:0007669"/>
    <property type="project" value="UniProtKB-KW"/>
</dbReference>
<organism evidence="6 7">
    <name type="scientific">Chytriomyces confervae</name>
    <dbReference type="NCBI Taxonomy" id="246404"/>
    <lineage>
        <taxon>Eukaryota</taxon>
        <taxon>Fungi</taxon>
        <taxon>Fungi incertae sedis</taxon>
        <taxon>Chytridiomycota</taxon>
        <taxon>Chytridiomycota incertae sedis</taxon>
        <taxon>Chytridiomycetes</taxon>
        <taxon>Chytridiales</taxon>
        <taxon>Chytriomycetaceae</taxon>
        <taxon>Chytriomyces</taxon>
    </lineage>
</organism>
<evidence type="ECO:0000259" key="5">
    <source>
        <dbReference type="Pfam" id="PF14374"/>
    </source>
</evidence>
<dbReference type="GO" id="GO:0006412">
    <property type="term" value="P:translation"/>
    <property type="evidence" value="ECO:0007669"/>
    <property type="project" value="InterPro"/>
</dbReference>
<dbReference type="OrthoDB" id="10259785at2759"/>
<dbReference type="AlphaFoldDB" id="A0A507FM04"/>
<dbReference type="InterPro" id="IPR002136">
    <property type="entry name" value="Ribosomal_uL4"/>
</dbReference>
<feature type="region of interest" description="Disordered" evidence="4">
    <location>
        <begin position="191"/>
        <end position="215"/>
    </location>
</feature>
<feature type="compositionally biased region" description="Polar residues" evidence="4">
    <location>
        <begin position="97"/>
        <end position="120"/>
    </location>
</feature>
<accession>A0A507FM04</accession>
<feature type="compositionally biased region" description="Polar residues" evidence="4">
    <location>
        <begin position="566"/>
        <end position="588"/>
    </location>
</feature>
<feature type="region of interest" description="Disordered" evidence="4">
    <location>
        <begin position="565"/>
        <end position="588"/>
    </location>
</feature>
<dbReference type="PROSITE" id="PS00939">
    <property type="entry name" value="RIBOSOMAL_L1E"/>
    <property type="match status" value="1"/>
</dbReference>
<dbReference type="Pfam" id="PF00573">
    <property type="entry name" value="Ribosomal_L4"/>
    <property type="match status" value="1"/>
</dbReference>
<evidence type="ECO:0000256" key="4">
    <source>
        <dbReference type="SAM" id="MobiDB-lite"/>
    </source>
</evidence>
<protein>
    <recommendedName>
        <fullName evidence="5">Large ribosomal subunit protein uL4 C-terminal domain-containing protein</fullName>
    </recommendedName>
</protein>
<dbReference type="EMBL" id="QEAP01000049">
    <property type="protein sequence ID" value="TPX76346.1"/>
    <property type="molecule type" value="Genomic_DNA"/>
</dbReference>
<name>A0A507FM04_9FUNG</name>
<feature type="compositionally biased region" description="Low complexity" evidence="4">
    <location>
        <begin position="34"/>
        <end position="43"/>
    </location>
</feature>
<dbReference type="InterPro" id="IPR023574">
    <property type="entry name" value="Ribosomal_uL4_dom_sf"/>
</dbReference>
<dbReference type="GO" id="GO:0003735">
    <property type="term" value="F:structural constituent of ribosome"/>
    <property type="evidence" value="ECO:0007669"/>
    <property type="project" value="InterPro"/>
</dbReference>
<dbReference type="PANTHER" id="PTHR19431">
    <property type="entry name" value="60S RIBOSOMAL PROTEIN L4"/>
    <property type="match status" value="1"/>
</dbReference>
<dbReference type="FunFam" id="3.40.1370.10:FF:000002">
    <property type="entry name" value="60S ribosomal protein L4"/>
    <property type="match status" value="1"/>
</dbReference>
<keyword evidence="7" id="KW-1185">Reference proteome</keyword>
<feature type="compositionally biased region" description="Basic and acidic residues" evidence="4">
    <location>
        <begin position="17"/>
        <end position="26"/>
    </location>
</feature>
<dbReference type="InterPro" id="IPR045240">
    <property type="entry name" value="Ribosomal_uL4_euk/arch"/>
</dbReference>
<reference evidence="6 7" key="1">
    <citation type="journal article" date="2019" name="Sci. Rep.">
        <title>Comparative genomics of chytrid fungi reveal insights into the obligate biotrophic and pathogenic lifestyle of Synchytrium endobioticum.</title>
        <authorList>
            <person name="van de Vossenberg B.T.L.H."/>
            <person name="Warris S."/>
            <person name="Nguyen H.D.T."/>
            <person name="van Gent-Pelzer M.P.E."/>
            <person name="Joly D.L."/>
            <person name="van de Geest H.C."/>
            <person name="Bonants P.J.M."/>
            <person name="Smith D.S."/>
            <person name="Levesque C.A."/>
            <person name="van der Lee T.A.J."/>
        </authorList>
    </citation>
    <scope>NUCLEOTIDE SEQUENCE [LARGE SCALE GENOMIC DNA]</scope>
    <source>
        <strain evidence="6 7">CBS 675.73</strain>
    </source>
</reference>
<feature type="compositionally biased region" description="Low complexity" evidence="4">
    <location>
        <begin position="670"/>
        <end position="683"/>
    </location>
</feature>
<feature type="compositionally biased region" description="Polar residues" evidence="4">
    <location>
        <begin position="197"/>
        <end position="208"/>
    </location>
</feature>
<feature type="compositionally biased region" description="Polar residues" evidence="4">
    <location>
        <begin position="276"/>
        <end position="290"/>
    </location>
</feature>
<feature type="region of interest" description="Disordered" evidence="4">
    <location>
        <begin position="670"/>
        <end position="699"/>
    </location>
</feature>
<feature type="region of interest" description="Disordered" evidence="4">
    <location>
        <begin position="1"/>
        <end position="54"/>
    </location>
</feature>
<evidence type="ECO:0000313" key="7">
    <source>
        <dbReference type="Proteomes" id="UP000320333"/>
    </source>
</evidence>
<sequence>MGIPMYKTGGSRRRRRSDGEEGDVRCTRRRRAKSCSSVSSGSSDNDWNARDPGDRTSDGALVGFLEEYATGAAPASAGDRGGYSPVWMQRMGWADSHGQSDSNETTLNGNTSFANSSTPNNRRDRFIQTLRAMRNNAVSGASTLTTLHSSLSAINTINANIDNINRSLSIRHSAPSPDDMASIFINADGVESERPASANNDQNSTGNSPAPRVPMNEDTLQSLRQLQRMVIRNRQPSSATADHSNRPPMSGDQSYRPSPRSSFRHRQAPDVRSRPATLTSRFNLAPSPTTTEAVNGAFSTRQVLDMSNNTLAPPVPARLTASRTADADTVSTNSFQTGVRNTAFAMERIRHLSDTLARHTAASFSDEESPTSGNPGIASQARNSGNLLSSVMFASPRSTLSGPAQRPSASNSPANASQYTLEGFEIAMARIRERSSARHARTQHPALENNSLLRPLEPIGPAVPVAPTFSGAHLDAVTVDRNAGPFVDPMSPAVFRPIYSNGRGRLNRNEAPLGVQPSEGRGLPVGEGGSLVVGRNTSAHVSVSNELATIVDGGRDNVGVILPQSVFPNSGGQQPATAESGSATTPRSNVVAELQREFAPTGVHRASLHSVIESVLEAVRMPQSPPLAPQFSLDEGISSAFAPALGIVSQASNSVPGPETLLLSSSEIRLNPLEPSPNSSNPSANPPPPTTTAALLPPPCINVRPSQSGSLWSSLSEAANLAISLSPPLPSSNSTCPVNGPGGSAAAAGVQIQQLSPPLVPLASTASISPSLGPRRPSNFSPGFGPIRRVVSPRVPPNTIAVIGSHGVGVPMASGGGSAGGGGGVGVGIASAPLSAGMNVPTELPPAAVETVSSVSGPSAAASNASGLQLGVGAPVIGMRRERAAARPVVSIFSNSGDNKVVGTAPLPAVFTAPIRADIVNFVHTNMAKNKRQAYSVNVEAGHQTSAVSWGTGRAVARIPRVSGTGTHRAGQAAFGNMCRGGRMFAPTKTWRKWHVKTNVNQKRFATASAVAASALPSLVLARGHKVEQIHEIPLVLAAEVESLTKSKEAVALLKAINAYTDVEKVVNSKKLRAGKGKLRNRRHRQRRGPLVIYNEDQGIVKAFRNIPGVELAPVSSLNLLQLAPGGHVGRFVIWTAPAFERLDSIYGTKTTASSVKKGYKLPQPIISNADLPRLINSDEVQAVVRPAGEKNTKRPFTQRKNPLKNMGVMVRLNPYAQTLRRAEILGRAAGKVVKKSKKNTAYIKSLLSEDTA</sequence>
<dbReference type="Pfam" id="PF14374">
    <property type="entry name" value="Ribos_L4_asso_C"/>
    <property type="match status" value="1"/>
</dbReference>
<evidence type="ECO:0000256" key="3">
    <source>
        <dbReference type="ARBA" id="ARBA00023274"/>
    </source>
</evidence>
<gene>
    <name evidence="6" type="ORF">CcCBS67573_g02377</name>
</gene>
<comment type="caution">
    <text evidence="6">The sequence shown here is derived from an EMBL/GenBank/DDBJ whole genome shotgun (WGS) entry which is preliminary data.</text>
</comment>
<feature type="region of interest" description="Disordered" evidence="4">
    <location>
        <begin position="360"/>
        <end position="382"/>
    </location>
</feature>
<dbReference type="InterPro" id="IPR025755">
    <property type="entry name" value="Ribos_uL4_C_dom"/>
</dbReference>
<feature type="compositionally biased region" description="Low complexity" evidence="4">
    <location>
        <begin position="403"/>
        <end position="416"/>
    </location>
</feature>
<feature type="compositionally biased region" description="Polar residues" evidence="4">
    <location>
        <begin position="251"/>
        <end position="261"/>
    </location>
</feature>
<evidence type="ECO:0000256" key="1">
    <source>
        <dbReference type="ARBA" id="ARBA00010528"/>
    </source>
</evidence>
<dbReference type="SUPFAM" id="SSF52166">
    <property type="entry name" value="Ribosomal protein L4"/>
    <property type="match status" value="1"/>
</dbReference>
<dbReference type="STRING" id="246404.A0A507FM04"/>